<gene>
    <name evidence="2" type="ORF">EUX98_g9149</name>
</gene>
<sequence length="216" mass="23580">MPSVLLLAVLIFLVSTTLLVLLGLTLFLTLWFVSENTRTTNSSPHRPPVVVGVTQEVVTTWETNNDDTDPWEQTSSHDSWGDPTPRWNQPITANDAAWAAAWSAVTPEPANDTPSDPVLSGPLDADASPLDHYPADPVPSEQTPFIPAEPSPFPSSPVSLSPVSPRLRRSTTQIPQRLHTPQPVVPIYQQILRRRRPATPPTPEPQPNPDSPPPSP</sequence>
<feature type="compositionally biased region" description="Low complexity" evidence="1">
    <location>
        <begin position="156"/>
        <end position="165"/>
    </location>
</feature>
<feature type="region of interest" description="Disordered" evidence="1">
    <location>
        <begin position="62"/>
        <end position="88"/>
    </location>
</feature>
<evidence type="ECO:0000256" key="1">
    <source>
        <dbReference type="SAM" id="MobiDB-lite"/>
    </source>
</evidence>
<proteinExistence type="predicted"/>
<dbReference type="AlphaFoldDB" id="A0A4V6S1H7"/>
<feature type="region of interest" description="Disordered" evidence="1">
    <location>
        <begin position="106"/>
        <end position="216"/>
    </location>
</feature>
<comment type="caution">
    <text evidence="2">The sequence shown here is derived from an EMBL/GenBank/DDBJ whole genome shotgun (WGS) entry which is preliminary data.</text>
</comment>
<accession>A0A4V6S1H7</accession>
<dbReference type="Proteomes" id="UP000308730">
    <property type="component" value="Unassembled WGS sequence"/>
</dbReference>
<organism evidence="2 3">
    <name type="scientific">Antrodiella citrinella</name>
    <dbReference type="NCBI Taxonomy" id="2447956"/>
    <lineage>
        <taxon>Eukaryota</taxon>
        <taxon>Fungi</taxon>
        <taxon>Dikarya</taxon>
        <taxon>Basidiomycota</taxon>
        <taxon>Agaricomycotina</taxon>
        <taxon>Agaricomycetes</taxon>
        <taxon>Polyporales</taxon>
        <taxon>Steccherinaceae</taxon>
        <taxon>Antrodiella</taxon>
    </lineage>
</organism>
<feature type="compositionally biased region" description="Pro residues" evidence="1">
    <location>
        <begin position="198"/>
        <end position="216"/>
    </location>
</feature>
<dbReference type="EMBL" id="SGPM01000660">
    <property type="protein sequence ID" value="THH17353.1"/>
    <property type="molecule type" value="Genomic_DNA"/>
</dbReference>
<protein>
    <submittedName>
        <fullName evidence="2">Uncharacterized protein</fullName>
    </submittedName>
</protein>
<keyword evidence="3" id="KW-1185">Reference proteome</keyword>
<evidence type="ECO:0000313" key="2">
    <source>
        <dbReference type="EMBL" id="THH17353.1"/>
    </source>
</evidence>
<name>A0A4V6S1H7_9APHY</name>
<reference evidence="2 3" key="1">
    <citation type="submission" date="2019-02" db="EMBL/GenBank/DDBJ databases">
        <title>Genome sequencing of the rare red list fungi Antrodiella citrinella (Flaviporus citrinellus).</title>
        <authorList>
            <person name="Buettner E."/>
            <person name="Kellner H."/>
        </authorList>
    </citation>
    <scope>NUCLEOTIDE SEQUENCE [LARGE SCALE GENOMIC DNA]</scope>
    <source>
        <strain evidence="2 3">DSM 108506</strain>
    </source>
</reference>
<evidence type="ECO:0000313" key="3">
    <source>
        <dbReference type="Proteomes" id="UP000308730"/>
    </source>
</evidence>